<accession>T1KM18</accession>
<keyword evidence="3" id="KW-1185">Reference proteome</keyword>
<dbReference type="AlphaFoldDB" id="T1KM18"/>
<sequence length="160" mass="18387">MHNVNNQLTTRSSRRNMMMTPGQSNDELDEENVQRVRVREQCAEWRCTTTRCTNEPQGNIHIAAAFDQARLKPVDLENPYDLRSADRVTWAEMSTVKPLYEQETEARESITKAPIRFSCLYCNSTFKKMKNCKEHVVCKSRENGTSNAPCDGCARNHICP</sequence>
<dbReference type="HOGENOM" id="CLU_1654394_0_0_1"/>
<dbReference type="EMBL" id="CAEY01000235">
    <property type="status" value="NOT_ANNOTATED_CDS"/>
    <property type="molecule type" value="Genomic_DNA"/>
</dbReference>
<evidence type="ECO:0000313" key="2">
    <source>
        <dbReference type="EnsemblMetazoa" id="tetur15g00010.1"/>
    </source>
</evidence>
<dbReference type="EnsemblMetazoa" id="tetur15g00010.1">
    <property type="protein sequence ID" value="tetur15g00010.1"/>
    <property type="gene ID" value="tetur15g00010"/>
</dbReference>
<feature type="compositionally biased region" description="Polar residues" evidence="1">
    <location>
        <begin position="1"/>
        <end position="11"/>
    </location>
</feature>
<name>T1KM18_TETUR</name>
<protein>
    <submittedName>
        <fullName evidence="2">Uncharacterized protein</fullName>
    </submittedName>
</protein>
<reference evidence="2" key="2">
    <citation type="submission" date="2015-06" db="UniProtKB">
        <authorList>
            <consortium name="EnsemblMetazoa"/>
        </authorList>
    </citation>
    <scope>IDENTIFICATION</scope>
</reference>
<feature type="region of interest" description="Disordered" evidence="1">
    <location>
        <begin position="1"/>
        <end position="32"/>
    </location>
</feature>
<proteinExistence type="predicted"/>
<reference evidence="3" key="1">
    <citation type="submission" date="2011-08" db="EMBL/GenBank/DDBJ databases">
        <authorList>
            <person name="Rombauts S."/>
        </authorList>
    </citation>
    <scope>NUCLEOTIDE SEQUENCE</scope>
    <source>
        <strain evidence="3">London</strain>
    </source>
</reference>
<evidence type="ECO:0000313" key="3">
    <source>
        <dbReference type="Proteomes" id="UP000015104"/>
    </source>
</evidence>
<organism evidence="2 3">
    <name type="scientific">Tetranychus urticae</name>
    <name type="common">Two-spotted spider mite</name>
    <dbReference type="NCBI Taxonomy" id="32264"/>
    <lineage>
        <taxon>Eukaryota</taxon>
        <taxon>Metazoa</taxon>
        <taxon>Ecdysozoa</taxon>
        <taxon>Arthropoda</taxon>
        <taxon>Chelicerata</taxon>
        <taxon>Arachnida</taxon>
        <taxon>Acari</taxon>
        <taxon>Acariformes</taxon>
        <taxon>Trombidiformes</taxon>
        <taxon>Prostigmata</taxon>
        <taxon>Eleutherengona</taxon>
        <taxon>Raphignathae</taxon>
        <taxon>Tetranychoidea</taxon>
        <taxon>Tetranychidae</taxon>
        <taxon>Tetranychus</taxon>
    </lineage>
</organism>
<evidence type="ECO:0000256" key="1">
    <source>
        <dbReference type="SAM" id="MobiDB-lite"/>
    </source>
</evidence>
<dbReference type="Proteomes" id="UP000015104">
    <property type="component" value="Unassembled WGS sequence"/>
</dbReference>